<dbReference type="InterPro" id="IPR036259">
    <property type="entry name" value="MFS_trans_sf"/>
</dbReference>
<evidence type="ECO:0000256" key="1">
    <source>
        <dbReference type="ARBA" id="ARBA00004651"/>
    </source>
</evidence>
<dbReference type="InterPro" id="IPR051084">
    <property type="entry name" value="H+-coupled_symporters"/>
</dbReference>
<dbReference type="PANTHER" id="PTHR43528">
    <property type="entry name" value="ALPHA-KETOGLUTARATE PERMEASE"/>
    <property type="match status" value="1"/>
</dbReference>
<reference evidence="7" key="1">
    <citation type="journal article" date="2019" name="Int. J. Syst. Evol. Microbiol.">
        <title>The Global Catalogue of Microorganisms (GCM) 10K type strain sequencing project: providing services to taxonomists for standard genome sequencing and annotation.</title>
        <authorList>
            <consortium name="The Broad Institute Genomics Platform"/>
            <consortium name="The Broad Institute Genome Sequencing Center for Infectious Disease"/>
            <person name="Wu L."/>
            <person name="Ma J."/>
        </authorList>
    </citation>
    <scope>NUCLEOTIDE SEQUENCE [LARGE SCALE GENOMIC DNA]</scope>
    <source>
        <strain evidence="7">JCM 14303</strain>
    </source>
</reference>
<accession>A0ABP4NFX3</accession>
<keyword evidence="5" id="KW-0472">Membrane</keyword>
<evidence type="ECO:0000256" key="4">
    <source>
        <dbReference type="ARBA" id="ARBA00022847"/>
    </source>
</evidence>
<evidence type="ECO:0000256" key="2">
    <source>
        <dbReference type="ARBA" id="ARBA00022448"/>
    </source>
</evidence>
<evidence type="ECO:0000313" key="7">
    <source>
        <dbReference type="Proteomes" id="UP001500363"/>
    </source>
</evidence>
<dbReference type="Proteomes" id="UP001500363">
    <property type="component" value="Unassembled WGS sequence"/>
</dbReference>
<comment type="caution">
    <text evidence="6">The sequence shown here is derived from an EMBL/GenBank/DDBJ whole genome shotgun (WGS) entry which is preliminary data.</text>
</comment>
<dbReference type="PANTHER" id="PTHR43528:SF1">
    <property type="entry name" value="ALPHA-KETOGLUTARATE PERMEASE"/>
    <property type="match status" value="1"/>
</dbReference>
<dbReference type="EMBL" id="BAAANC010000005">
    <property type="protein sequence ID" value="GAA1559773.1"/>
    <property type="molecule type" value="Genomic_DNA"/>
</dbReference>
<keyword evidence="2" id="KW-0813">Transport</keyword>
<sequence length="77" mass="8019">MLIELFPTHHRTTAYSLGYNVTTAALGGAAPLILTALYASTGNLLLPAYFVALTALGTGVAAYINKETAGRSSTQFV</sequence>
<feature type="transmembrane region" description="Helical" evidence="5">
    <location>
        <begin position="12"/>
        <end position="38"/>
    </location>
</feature>
<proteinExistence type="predicted"/>
<keyword evidence="5" id="KW-0812">Transmembrane</keyword>
<organism evidence="6 7">
    <name type="scientific">Kribbella lupini</name>
    <dbReference type="NCBI Taxonomy" id="291602"/>
    <lineage>
        <taxon>Bacteria</taxon>
        <taxon>Bacillati</taxon>
        <taxon>Actinomycetota</taxon>
        <taxon>Actinomycetes</taxon>
        <taxon>Propionibacteriales</taxon>
        <taxon>Kribbellaceae</taxon>
        <taxon>Kribbella</taxon>
    </lineage>
</organism>
<protein>
    <recommendedName>
        <fullName evidence="8">Sugar transport protein</fullName>
    </recommendedName>
</protein>
<name>A0ABP4NFX3_9ACTN</name>
<dbReference type="Gene3D" id="1.20.1250.20">
    <property type="entry name" value="MFS general substrate transporter like domains"/>
    <property type="match status" value="1"/>
</dbReference>
<keyword evidence="7" id="KW-1185">Reference proteome</keyword>
<keyword evidence="5" id="KW-1133">Transmembrane helix</keyword>
<keyword evidence="4" id="KW-0769">Symport</keyword>
<evidence type="ECO:0000313" key="6">
    <source>
        <dbReference type="EMBL" id="GAA1559773.1"/>
    </source>
</evidence>
<feature type="transmembrane region" description="Helical" evidence="5">
    <location>
        <begin position="44"/>
        <end position="64"/>
    </location>
</feature>
<evidence type="ECO:0000256" key="3">
    <source>
        <dbReference type="ARBA" id="ARBA00022475"/>
    </source>
</evidence>
<evidence type="ECO:0000256" key="5">
    <source>
        <dbReference type="SAM" id="Phobius"/>
    </source>
</evidence>
<dbReference type="SUPFAM" id="SSF103473">
    <property type="entry name" value="MFS general substrate transporter"/>
    <property type="match status" value="1"/>
</dbReference>
<gene>
    <name evidence="6" type="ORF">GCM10009741_76110</name>
</gene>
<keyword evidence="3" id="KW-1003">Cell membrane</keyword>
<evidence type="ECO:0008006" key="8">
    <source>
        <dbReference type="Google" id="ProtNLM"/>
    </source>
</evidence>
<comment type="subcellular location">
    <subcellularLocation>
        <location evidence="1">Cell membrane</location>
        <topology evidence="1">Multi-pass membrane protein</topology>
    </subcellularLocation>
</comment>